<comment type="caution">
    <text evidence="1">The sequence shown here is derived from an EMBL/GenBank/DDBJ whole genome shotgun (WGS) entry which is preliminary data.</text>
</comment>
<dbReference type="GO" id="GO:0032259">
    <property type="term" value="P:methylation"/>
    <property type="evidence" value="ECO:0007669"/>
    <property type="project" value="UniProtKB-KW"/>
</dbReference>
<evidence type="ECO:0000313" key="1">
    <source>
        <dbReference type="EMBL" id="MFK4267709.1"/>
    </source>
</evidence>
<keyword evidence="2" id="KW-1185">Reference proteome</keyword>
<name>A0ABW8LP68_9ACTN</name>
<dbReference type="EC" id="2.1.1.-" evidence="1"/>
<dbReference type="EMBL" id="JBJDQH010000007">
    <property type="protein sequence ID" value="MFK4267709.1"/>
    <property type="molecule type" value="Genomic_DNA"/>
</dbReference>
<evidence type="ECO:0000313" key="2">
    <source>
        <dbReference type="Proteomes" id="UP001620295"/>
    </source>
</evidence>
<proteinExistence type="predicted"/>
<reference evidence="1 2" key="1">
    <citation type="submission" date="2024-11" db="EMBL/GenBank/DDBJ databases">
        <title>The Natural Products Discovery Center: Release of the First 8490 Sequenced Strains for Exploring Actinobacteria Biosynthetic Diversity.</title>
        <authorList>
            <person name="Kalkreuter E."/>
            <person name="Kautsar S.A."/>
            <person name="Yang D."/>
            <person name="Bader C.D."/>
            <person name="Teijaro C.N."/>
            <person name="Fluegel L."/>
            <person name="Davis C.M."/>
            <person name="Simpson J.R."/>
            <person name="Lauterbach L."/>
            <person name="Steele A.D."/>
            <person name="Gui C."/>
            <person name="Meng S."/>
            <person name="Li G."/>
            <person name="Viehrig K."/>
            <person name="Ye F."/>
            <person name="Su P."/>
            <person name="Kiefer A.F."/>
            <person name="Nichols A."/>
            <person name="Cepeda A.J."/>
            <person name="Yan W."/>
            <person name="Fan B."/>
            <person name="Jiang Y."/>
            <person name="Adhikari A."/>
            <person name="Zheng C.-J."/>
            <person name="Schuster L."/>
            <person name="Cowan T.M."/>
            <person name="Smanski M.J."/>
            <person name="Chevrette M.G."/>
            <person name="De Carvalho L.P.S."/>
            <person name="Shen B."/>
        </authorList>
    </citation>
    <scope>NUCLEOTIDE SEQUENCE [LARGE SCALE GENOMIC DNA]</scope>
    <source>
        <strain evidence="1 2">NPDC020863</strain>
    </source>
</reference>
<sequence length="239" mass="27048">MDDILREIADLREVMTNRFRQVEALTNLYAIIPVKHAMPQPTKWTASPDLLLFLISHIQERRPVSILDIGSGATTVWMANALRHFEIPGKIISIDHDKNFGAVTAATLTQQGLDTYADVRIAPLVEVDIKGERRHWYDPKQLEDVENCEMAVIDGPPGFMHPLSRYPALPMLESKLSSDARIFLDDASRPDEREIVERWCREYPDWSSDFIDHEKGTAVLARRTVIAGRGTGHRDPAPA</sequence>
<protein>
    <submittedName>
        <fullName evidence="1">Class I SAM-dependent methyltransferase</fullName>
        <ecNumber evidence="1">2.1.1.-</ecNumber>
    </submittedName>
</protein>
<dbReference type="RefSeq" id="WP_358701278.1">
    <property type="nucleotide sequence ID" value="NZ_JBFACG010000002.1"/>
</dbReference>
<dbReference type="InterPro" id="IPR029063">
    <property type="entry name" value="SAM-dependent_MTases_sf"/>
</dbReference>
<dbReference type="SUPFAM" id="SSF53335">
    <property type="entry name" value="S-adenosyl-L-methionine-dependent methyltransferases"/>
    <property type="match status" value="1"/>
</dbReference>
<gene>
    <name evidence="1" type="ORF">ACI2L5_22640</name>
</gene>
<dbReference type="Proteomes" id="UP001620295">
    <property type="component" value="Unassembled WGS sequence"/>
</dbReference>
<dbReference type="GO" id="GO:0008168">
    <property type="term" value="F:methyltransferase activity"/>
    <property type="evidence" value="ECO:0007669"/>
    <property type="project" value="UniProtKB-KW"/>
</dbReference>
<keyword evidence="1" id="KW-0808">Transferase</keyword>
<organism evidence="1 2">
    <name type="scientific">Streptomyces milbemycinicus</name>
    <dbReference type="NCBI Taxonomy" id="476552"/>
    <lineage>
        <taxon>Bacteria</taxon>
        <taxon>Bacillati</taxon>
        <taxon>Actinomycetota</taxon>
        <taxon>Actinomycetes</taxon>
        <taxon>Kitasatosporales</taxon>
        <taxon>Streptomycetaceae</taxon>
        <taxon>Streptomyces</taxon>
    </lineage>
</organism>
<dbReference type="Pfam" id="PF13578">
    <property type="entry name" value="Methyltransf_24"/>
    <property type="match status" value="1"/>
</dbReference>
<dbReference type="Gene3D" id="3.40.50.150">
    <property type="entry name" value="Vaccinia Virus protein VP39"/>
    <property type="match status" value="1"/>
</dbReference>
<accession>A0ABW8LP68</accession>
<keyword evidence="1" id="KW-0489">Methyltransferase</keyword>